<sequence>MAGLNRGPRGRVMLFPLPFQGHLSPMLQLADVLHGRGLAITILHTTFNAPNPASHPEFDFIAVADEMPDAVAAPKRRPGHDRCHERGHGGVGRAAAELGLPTIVLQTSSAAAVRLFRSNAMLHEKGYLPAQEHELNKPVTELPPVRVSDLFDPSKYPNQETARKILDMATEPTTGSSGIVINTFEALETPELEAIRDELAASGISVFAIGPLHKLSTIGGAGRPRPPARPEAASLFCGSFVVASSSAPRMQSCRKGSSEVRGRGKVVRWAPQQDVLAHRAVGGFWTHGGWNSTLESICEGVPMLCSPFFGDQLANGRYVEDVWEIGTLLVGKLERGEVERDVARLMEGGDGATTRERAKELKTKSVESLKNAGSTQLAVNQLVAHILSL</sequence>
<organism evidence="3">
    <name type="scientific">Aegilops tauschii</name>
    <name type="common">Tausch's goatgrass</name>
    <name type="synonym">Aegilops squarrosa</name>
    <dbReference type="NCBI Taxonomy" id="37682"/>
    <lineage>
        <taxon>Eukaryota</taxon>
        <taxon>Viridiplantae</taxon>
        <taxon>Streptophyta</taxon>
        <taxon>Embryophyta</taxon>
        <taxon>Tracheophyta</taxon>
        <taxon>Spermatophyta</taxon>
        <taxon>Magnoliopsida</taxon>
        <taxon>Liliopsida</taxon>
        <taxon>Poales</taxon>
        <taxon>Poaceae</taxon>
        <taxon>BOP clade</taxon>
        <taxon>Pooideae</taxon>
        <taxon>Triticodae</taxon>
        <taxon>Triticeae</taxon>
        <taxon>Triticinae</taxon>
        <taxon>Aegilops</taxon>
    </lineage>
</organism>
<reference evidence="3" key="1">
    <citation type="submission" date="2015-06" db="UniProtKB">
        <authorList>
            <consortium name="EnsemblPlants"/>
        </authorList>
    </citation>
    <scope>IDENTIFICATION</scope>
</reference>
<dbReference type="Gene3D" id="3.40.50.2000">
    <property type="entry name" value="Glycogen Phosphorylase B"/>
    <property type="match status" value="4"/>
</dbReference>
<evidence type="ECO:0000256" key="2">
    <source>
        <dbReference type="ARBA" id="ARBA00022679"/>
    </source>
</evidence>
<keyword evidence="2" id="KW-0808">Transferase</keyword>
<dbReference type="Pfam" id="PF00201">
    <property type="entry name" value="UDPGT"/>
    <property type="match status" value="1"/>
</dbReference>
<dbReference type="GO" id="GO:0080043">
    <property type="term" value="F:quercetin 3-O-glucosyltransferase activity"/>
    <property type="evidence" value="ECO:0007669"/>
    <property type="project" value="TreeGrafter"/>
</dbReference>
<dbReference type="SUPFAM" id="SSF53756">
    <property type="entry name" value="UDP-Glycosyltransferase/glycogen phosphorylase"/>
    <property type="match status" value="1"/>
</dbReference>
<dbReference type="AlphaFoldDB" id="M8ARX2"/>
<name>M8ARX2_AEGTA</name>
<accession>M8ARX2</accession>
<evidence type="ECO:0000256" key="1">
    <source>
        <dbReference type="ARBA" id="ARBA00009995"/>
    </source>
</evidence>
<dbReference type="GO" id="GO:0080044">
    <property type="term" value="F:quercetin 7-O-glucosyltransferase activity"/>
    <property type="evidence" value="ECO:0007669"/>
    <property type="project" value="TreeGrafter"/>
</dbReference>
<dbReference type="PANTHER" id="PTHR11926">
    <property type="entry name" value="GLUCOSYL/GLUCURONOSYL TRANSFERASES"/>
    <property type="match status" value="1"/>
</dbReference>
<evidence type="ECO:0000313" key="3">
    <source>
        <dbReference type="EnsemblPlants" id="EMT07232"/>
    </source>
</evidence>
<protein>
    <submittedName>
        <fullName evidence="3">Cytokinin-N-glucosyltransferase 2</fullName>
    </submittedName>
</protein>
<dbReference type="CDD" id="cd03784">
    <property type="entry name" value="GT1_Gtf-like"/>
    <property type="match status" value="1"/>
</dbReference>
<dbReference type="EnsemblPlants" id="EMT07232">
    <property type="protein sequence ID" value="EMT07232"/>
    <property type="gene ID" value="F775_21692"/>
</dbReference>
<dbReference type="PANTHER" id="PTHR11926:SF950">
    <property type="entry name" value="UDP-GLYCOSYLTRANSFERASE 76C1"/>
    <property type="match status" value="1"/>
</dbReference>
<dbReference type="InterPro" id="IPR002213">
    <property type="entry name" value="UDP_glucos_trans"/>
</dbReference>
<comment type="similarity">
    <text evidence="1">Belongs to the UDP-glycosyltransferase family.</text>
</comment>
<proteinExistence type="inferred from homology"/>
<dbReference type="ExpressionAtlas" id="M8ARX2">
    <property type="expression patterns" value="baseline"/>
</dbReference>